<dbReference type="AlphaFoldDB" id="A0A399RF60"/>
<evidence type="ECO:0000256" key="1">
    <source>
        <dbReference type="SAM" id="MobiDB-lite"/>
    </source>
</evidence>
<sequence>MKTLIIPAIAACLAAPIALAQSDAPELGRCAALYDHYDGHVHLEETDYSPFKLTYDYEARATIARVRAEQLGQRTDWPAAAGWETASHTSFFFDNLEIKKCDEALGFQPDPFGKNMFGRKGAGDVERPDNLACLTMMIVAVSQLSTPEDDAQISAIQQHANSMSAPLAEAGWGEDESQAIVQPLADIFNRRYADEGPVNPYGKLSGDGELSEFSRACIATWPKQEQNVWQMAANSSAPSQSAGAAGTPASSETSNICLGVDTLYSEFTSAGVPASRSMPADIATALRVQGEANCTEIRVGLNGGGYESVLRCKSPGVVLQNSAGNKSRTRQDAIFNLEWQPHDITQCSAFSDWEETRLIDDDDTWSRIGRVFTAPDQQASVAFMQTRRATGGKSLSDQKIRSEIWIGTPTGIAELDYVPYED</sequence>
<keyword evidence="4" id="KW-1185">Reference proteome</keyword>
<organism evidence="3 4">
    <name type="scientific">Henriciella algicola</name>
    <dbReference type="NCBI Taxonomy" id="1608422"/>
    <lineage>
        <taxon>Bacteria</taxon>
        <taxon>Pseudomonadati</taxon>
        <taxon>Pseudomonadota</taxon>
        <taxon>Alphaproteobacteria</taxon>
        <taxon>Hyphomonadales</taxon>
        <taxon>Hyphomonadaceae</taxon>
        <taxon>Henriciella</taxon>
    </lineage>
</organism>
<evidence type="ECO:0000313" key="3">
    <source>
        <dbReference type="EMBL" id="RIJ29151.1"/>
    </source>
</evidence>
<gene>
    <name evidence="3" type="ORF">D1222_12415</name>
</gene>
<evidence type="ECO:0008006" key="5">
    <source>
        <dbReference type="Google" id="ProtNLM"/>
    </source>
</evidence>
<dbReference type="Proteomes" id="UP000265845">
    <property type="component" value="Unassembled WGS sequence"/>
</dbReference>
<evidence type="ECO:0000313" key="4">
    <source>
        <dbReference type="Proteomes" id="UP000265845"/>
    </source>
</evidence>
<keyword evidence="2" id="KW-0732">Signal</keyword>
<accession>A0A399RF60</accession>
<comment type="caution">
    <text evidence="3">The sequence shown here is derived from an EMBL/GenBank/DDBJ whole genome shotgun (WGS) entry which is preliminary data.</text>
</comment>
<evidence type="ECO:0000256" key="2">
    <source>
        <dbReference type="SAM" id="SignalP"/>
    </source>
</evidence>
<feature type="signal peptide" evidence="2">
    <location>
        <begin position="1"/>
        <end position="20"/>
    </location>
</feature>
<feature type="region of interest" description="Disordered" evidence="1">
    <location>
        <begin position="231"/>
        <end position="251"/>
    </location>
</feature>
<feature type="compositionally biased region" description="Low complexity" evidence="1">
    <location>
        <begin position="232"/>
        <end position="251"/>
    </location>
</feature>
<dbReference type="EMBL" id="QWGA01000007">
    <property type="protein sequence ID" value="RIJ29151.1"/>
    <property type="molecule type" value="Genomic_DNA"/>
</dbReference>
<reference evidence="3 4" key="1">
    <citation type="submission" date="2018-08" db="EMBL/GenBank/DDBJ databases">
        <title>Henriciella mobilis sp. nov., isolated from seawater.</title>
        <authorList>
            <person name="Cheng H."/>
            <person name="Wu Y.-H."/>
            <person name="Xu X.-W."/>
            <person name="Guo L.-L."/>
        </authorList>
    </citation>
    <scope>NUCLEOTIDE SEQUENCE [LARGE SCALE GENOMIC DNA]</scope>
    <source>
        <strain evidence="3 4">CCUG67844</strain>
    </source>
</reference>
<protein>
    <recommendedName>
        <fullName evidence="5">DUF1311 domain-containing protein</fullName>
    </recommendedName>
</protein>
<name>A0A399RF60_9PROT</name>
<dbReference type="RefSeq" id="WP_119454565.1">
    <property type="nucleotide sequence ID" value="NZ_QWGA01000007.1"/>
</dbReference>
<feature type="chain" id="PRO_5017302348" description="DUF1311 domain-containing protein" evidence="2">
    <location>
        <begin position="21"/>
        <end position="422"/>
    </location>
</feature>
<proteinExistence type="predicted"/>